<dbReference type="EMBL" id="KQ030508">
    <property type="protein sequence ID" value="KJZ77262.1"/>
    <property type="molecule type" value="Genomic_DNA"/>
</dbReference>
<feature type="transmembrane region" description="Helical" evidence="10">
    <location>
        <begin position="71"/>
        <end position="95"/>
    </location>
</feature>
<dbReference type="PRINTS" id="PR00783">
    <property type="entry name" value="MINTRINSICP"/>
</dbReference>
<evidence type="ECO:0000256" key="1">
    <source>
        <dbReference type="ARBA" id="ARBA00004141"/>
    </source>
</evidence>
<dbReference type="Pfam" id="PF00230">
    <property type="entry name" value="MIP"/>
    <property type="match status" value="1"/>
</dbReference>
<dbReference type="Gene3D" id="1.20.1080.10">
    <property type="entry name" value="Glycerol uptake facilitator protein"/>
    <property type="match status" value="1"/>
</dbReference>
<feature type="transmembrane region" description="Helical" evidence="10">
    <location>
        <begin position="123"/>
        <end position="143"/>
    </location>
</feature>
<keyword evidence="12" id="KW-1185">Reference proteome</keyword>
<keyword evidence="6 10" id="KW-1133">Transmembrane helix</keyword>
<evidence type="ECO:0000256" key="3">
    <source>
        <dbReference type="ARBA" id="ARBA00022448"/>
    </source>
</evidence>
<evidence type="ECO:0000313" key="11">
    <source>
        <dbReference type="EMBL" id="KJZ77262.1"/>
    </source>
</evidence>
<keyword evidence="5" id="KW-0677">Repeat</keyword>
<feature type="transmembrane region" description="Helical" evidence="10">
    <location>
        <begin position="34"/>
        <end position="59"/>
    </location>
</feature>
<evidence type="ECO:0000313" key="12">
    <source>
        <dbReference type="Proteomes" id="UP000054481"/>
    </source>
</evidence>
<reference evidence="11 12" key="1">
    <citation type="journal article" date="2014" name="Genome Biol. Evol.">
        <title>Comparative genomics and transcriptomics analyses reveal divergent lifestyle features of nematode endoparasitic fungus Hirsutella minnesotensis.</title>
        <authorList>
            <person name="Lai Y."/>
            <person name="Liu K."/>
            <person name="Zhang X."/>
            <person name="Zhang X."/>
            <person name="Li K."/>
            <person name="Wang N."/>
            <person name="Shu C."/>
            <person name="Wu Y."/>
            <person name="Wang C."/>
            <person name="Bushley K.E."/>
            <person name="Xiang M."/>
            <person name="Liu X."/>
        </authorList>
    </citation>
    <scope>NUCLEOTIDE SEQUENCE [LARGE SCALE GENOMIC DNA]</scope>
    <source>
        <strain evidence="11 12">3608</strain>
    </source>
</reference>
<organism evidence="11 12">
    <name type="scientific">Hirsutella minnesotensis 3608</name>
    <dbReference type="NCBI Taxonomy" id="1043627"/>
    <lineage>
        <taxon>Eukaryota</taxon>
        <taxon>Fungi</taxon>
        <taxon>Dikarya</taxon>
        <taxon>Ascomycota</taxon>
        <taxon>Pezizomycotina</taxon>
        <taxon>Sordariomycetes</taxon>
        <taxon>Hypocreomycetidae</taxon>
        <taxon>Hypocreales</taxon>
        <taxon>Ophiocordycipitaceae</taxon>
        <taxon>Hirsutella</taxon>
    </lineage>
</organism>
<feature type="transmembrane region" description="Helical" evidence="10">
    <location>
        <begin position="189"/>
        <end position="211"/>
    </location>
</feature>
<evidence type="ECO:0000256" key="6">
    <source>
        <dbReference type="ARBA" id="ARBA00022989"/>
    </source>
</evidence>
<evidence type="ECO:0000256" key="4">
    <source>
        <dbReference type="ARBA" id="ARBA00022692"/>
    </source>
</evidence>
<evidence type="ECO:0000256" key="7">
    <source>
        <dbReference type="ARBA" id="ARBA00023136"/>
    </source>
</evidence>
<keyword evidence="4 9" id="KW-0812">Transmembrane</keyword>
<comment type="similarity">
    <text evidence="2 9">Belongs to the MIP/aquaporin (TC 1.A.8) family.</text>
</comment>
<accession>A0A0F8A2T6</accession>
<dbReference type="InterPro" id="IPR023271">
    <property type="entry name" value="Aquaporin-like"/>
</dbReference>
<dbReference type="PANTHER" id="PTHR19139">
    <property type="entry name" value="AQUAPORIN TRANSPORTER"/>
    <property type="match status" value="1"/>
</dbReference>
<feature type="transmembrane region" description="Helical" evidence="10">
    <location>
        <begin position="163"/>
        <end position="182"/>
    </location>
</feature>
<gene>
    <name evidence="11" type="ORF">HIM_03583</name>
</gene>
<proteinExistence type="inferred from homology"/>
<sequence length="338" mass="36485">MVAPRSQPSRSILESRATSKGTYYFVPSETRNNLIVIIGEFSGTFMFLLLSFIGAQAAIITNNPSNTKAPLAPASILFIAVAFGVSLTVNVWIFFRVSGGMFNPAVTLGLVLVGAVPPLRGLLIFPAQLAAGIAASAIVFVLLPGDLSVGSALGSDTNVAQGLFIEMFLTAQLVLTVYFLAVEKHRATYIAPIGIGASVVVAHLAGINFTGCSINPARTLGPAVFVGFPNYHWIYWIGPFLGALLAWIVYSLLKWLDYKTANPGQDADDIEAGFRDIVPPMMSGSRGLWTSDGLVKSSNEHFTMKDHNSRPSTRDRIRRTLGTPTSPYLNVRFSWNKE</sequence>
<dbReference type="AlphaFoldDB" id="A0A0F8A2T6"/>
<dbReference type="PANTHER" id="PTHR19139:SF199">
    <property type="entry name" value="MIP17260P"/>
    <property type="match status" value="1"/>
</dbReference>
<keyword evidence="3 9" id="KW-0813">Transport</keyword>
<dbReference type="GO" id="GO:0005886">
    <property type="term" value="C:plasma membrane"/>
    <property type="evidence" value="ECO:0007669"/>
    <property type="project" value="TreeGrafter"/>
</dbReference>
<evidence type="ECO:0000256" key="10">
    <source>
        <dbReference type="SAM" id="Phobius"/>
    </source>
</evidence>
<feature type="transmembrane region" description="Helical" evidence="10">
    <location>
        <begin position="231"/>
        <end position="253"/>
    </location>
</feature>
<evidence type="ECO:0000256" key="5">
    <source>
        <dbReference type="ARBA" id="ARBA00022737"/>
    </source>
</evidence>
<comment type="subcellular location">
    <subcellularLocation>
        <location evidence="1">Membrane</location>
        <topology evidence="1">Multi-pass membrane protein</topology>
    </subcellularLocation>
</comment>
<dbReference type="InterPro" id="IPR034294">
    <property type="entry name" value="Aquaporin_transptr"/>
</dbReference>
<dbReference type="FunFam" id="1.20.1080.10:FF:000014">
    <property type="entry name" value="Aquaporin 1"/>
    <property type="match status" value="1"/>
</dbReference>
<keyword evidence="7 10" id="KW-0472">Membrane</keyword>
<dbReference type="GO" id="GO:0015250">
    <property type="term" value="F:water channel activity"/>
    <property type="evidence" value="ECO:0007669"/>
    <property type="project" value="TreeGrafter"/>
</dbReference>
<name>A0A0F8A2T6_9HYPO</name>
<protein>
    <recommendedName>
        <fullName evidence="13">Aquaporin-1</fullName>
    </recommendedName>
</protein>
<dbReference type="OrthoDB" id="3222at2759"/>
<comment type="catalytic activity">
    <reaction evidence="8">
        <text>H2O(in) = H2O(out)</text>
        <dbReference type="Rhea" id="RHEA:29667"/>
        <dbReference type="ChEBI" id="CHEBI:15377"/>
    </reaction>
</comment>
<dbReference type="InterPro" id="IPR000425">
    <property type="entry name" value="MIP"/>
</dbReference>
<evidence type="ECO:0000256" key="8">
    <source>
        <dbReference type="ARBA" id="ARBA00034651"/>
    </source>
</evidence>
<dbReference type="SUPFAM" id="SSF81338">
    <property type="entry name" value="Aquaporin-like"/>
    <property type="match status" value="1"/>
</dbReference>
<evidence type="ECO:0008006" key="13">
    <source>
        <dbReference type="Google" id="ProtNLM"/>
    </source>
</evidence>
<dbReference type="Proteomes" id="UP000054481">
    <property type="component" value="Unassembled WGS sequence"/>
</dbReference>
<evidence type="ECO:0000256" key="9">
    <source>
        <dbReference type="RuleBase" id="RU000477"/>
    </source>
</evidence>
<evidence type="ECO:0000256" key="2">
    <source>
        <dbReference type="ARBA" id="ARBA00006175"/>
    </source>
</evidence>